<dbReference type="EMBL" id="LR746267">
    <property type="protein sequence ID" value="CAA7394522.1"/>
    <property type="molecule type" value="Genomic_DNA"/>
</dbReference>
<feature type="domain" description="TF-B3" evidence="6">
    <location>
        <begin position="40"/>
        <end position="151"/>
    </location>
</feature>
<evidence type="ECO:0000259" key="6">
    <source>
        <dbReference type="PROSITE" id="PS50863"/>
    </source>
</evidence>
<evidence type="ECO:0000256" key="3">
    <source>
        <dbReference type="ARBA" id="ARBA00023125"/>
    </source>
</evidence>
<evidence type="ECO:0000313" key="8">
    <source>
        <dbReference type="Proteomes" id="UP000663760"/>
    </source>
</evidence>
<dbReference type="PROSITE" id="PS50863">
    <property type="entry name" value="B3"/>
    <property type="match status" value="1"/>
</dbReference>
<dbReference type="InterPro" id="IPR015300">
    <property type="entry name" value="DNA-bd_pseudobarrel_sf"/>
</dbReference>
<evidence type="ECO:0000256" key="2">
    <source>
        <dbReference type="ARBA" id="ARBA00023015"/>
    </source>
</evidence>
<dbReference type="Proteomes" id="UP000663760">
    <property type="component" value="Chromosome 4"/>
</dbReference>
<dbReference type="SMART" id="SM01019">
    <property type="entry name" value="B3"/>
    <property type="match status" value="1"/>
</dbReference>
<name>A0A7I8KAH4_SPIIN</name>
<dbReference type="PANTHER" id="PTHR31140">
    <property type="entry name" value="B3 DOMAIN-CONTAINING TRANSCRIPTION FACTOR ABI3"/>
    <property type="match status" value="1"/>
</dbReference>
<organism evidence="7 8">
    <name type="scientific">Spirodela intermedia</name>
    <name type="common">Intermediate duckweed</name>
    <dbReference type="NCBI Taxonomy" id="51605"/>
    <lineage>
        <taxon>Eukaryota</taxon>
        <taxon>Viridiplantae</taxon>
        <taxon>Streptophyta</taxon>
        <taxon>Embryophyta</taxon>
        <taxon>Tracheophyta</taxon>
        <taxon>Spermatophyta</taxon>
        <taxon>Magnoliopsida</taxon>
        <taxon>Liliopsida</taxon>
        <taxon>Araceae</taxon>
        <taxon>Lemnoideae</taxon>
        <taxon>Spirodela</taxon>
    </lineage>
</organism>
<dbReference type="CDD" id="cd10017">
    <property type="entry name" value="B3_DNA"/>
    <property type="match status" value="1"/>
</dbReference>
<dbReference type="AlphaFoldDB" id="A0A7I8KAH4"/>
<dbReference type="Pfam" id="PF02362">
    <property type="entry name" value="B3"/>
    <property type="match status" value="1"/>
</dbReference>
<keyword evidence="8" id="KW-1185">Reference proteome</keyword>
<protein>
    <recommendedName>
        <fullName evidence="6">TF-B3 domain-containing protein</fullName>
    </recommendedName>
</protein>
<keyword evidence="2" id="KW-0805">Transcription regulation</keyword>
<comment type="subcellular location">
    <subcellularLocation>
        <location evidence="1">Nucleus</location>
    </subcellularLocation>
</comment>
<proteinExistence type="predicted"/>
<gene>
    <name evidence="7" type="ORF">SI8410_04005183</name>
</gene>
<dbReference type="PANTHER" id="PTHR31140:SF58">
    <property type="entry name" value="DNA-BINDING PROTEIN RAV1"/>
    <property type="match status" value="1"/>
</dbReference>
<dbReference type="OrthoDB" id="2020802at2759"/>
<evidence type="ECO:0000313" key="7">
    <source>
        <dbReference type="EMBL" id="CAA7394522.1"/>
    </source>
</evidence>
<reference evidence="7" key="1">
    <citation type="submission" date="2020-02" db="EMBL/GenBank/DDBJ databases">
        <authorList>
            <person name="Scholz U."/>
            <person name="Mascher M."/>
            <person name="Fiebig A."/>
        </authorList>
    </citation>
    <scope>NUCLEOTIDE SEQUENCE</scope>
</reference>
<evidence type="ECO:0000256" key="5">
    <source>
        <dbReference type="ARBA" id="ARBA00023242"/>
    </source>
</evidence>
<evidence type="ECO:0000256" key="4">
    <source>
        <dbReference type="ARBA" id="ARBA00023163"/>
    </source>
</evidence>
<dbReference type="Gene3D" id="2.40.330.10">
    <property type="entry name" value="DNA-binding pseudobarrel domain"/>
    <property type="match status" value="1"/>
</dbReference>
<accession>A0A7I8KAH4</accession>
<dbReference type="GO" id="GO:0005634">
    <property type="term" value="C:nucleus"/>
    <property type="evidence" value="ECO:0007669"/>
    <property type="project" value="UniProtKB-SubCell"/>
</dbReference>
<dbReference type="SUPFAM" id="SSF101936">
    <property type="entry name" value="DNA-binding pseudobarrel domain"/>
    <property type="match status" value="1"/>
</dbReference>
<keyword evidence="4" id="KW-0804">Transcription</keyword>
<dbReference type="GO" id="GO:0003677">
    <property type="term" value="F:DNA binding"/>
    <property type="evidence" value="ECO:0007669"/>
    <property type="project" value="UniProtKB-KW"/>
</dbReference>
<keyword evidence="3" id="KW-0238">DNA-binding</keyword>
<keyword evidence="5" id="KW-0539">Nucleus</keyword>
<evidence type="ECO:0000256" key="1">
    <source>
        <dbReference type="ARBA" id="ARBA00004123"/>
    </source>
</evidence>
<sequence length="216" mass="23326">MIRDGSYEPKLAQFLRSTGGAADPSGGAHCGGGLAFQELFRKELTPSDVGKLNRLVIPKKHAVKFFPGLQTSAAGDGGAAAEGVMVAFRDLQERQWEFRYCYWRSSQSFVFTKGWNRFVKTKGLRPKDVVIFYRGDDTGGRREPFLLIDVALPRGGAAEEPPETASARGGGGGQALLTSGSGEVGWARRGGEVVAAAAEMQPKRAFRLFGVQISER</sequence>
<dbReference type="InterPro" id="IPR003340">
    <property type="entry name" value="B3_DNA-bd"/>
</dbReference>
<dbReference type="InterPro" id="IPR044800">
    <property type="entry name" value="LEC2-like"/>
</dbReference>
<dbReference type="GO" id="GO:0003700">
    <property type="term" value="F:DNA-binding transcription factor activity"/>
    <property type="evidence" value="ECO:0007669"/>
    <property type="project" value="InterPro"/>
</dbReference>